<evidence type="ECO:0000313" key="2">
    <source>
        <dbReference type="Proteomes" id="UP000005019"/>
    </source>
</evidence>
<evidence type="ECO:0000313" key="1">
    <source>
        <dbReference type="EMBL" id="EGK72913.1"/>
    </source>
</evidence>
<protein>
    <submittedName>
        <fullName evidence="1">Uncharacterized protein</fullName>
    </submittedName>
</protein>
<dbReference type="EMBL" id="AFHG01000030">
    <property type="protein sequence ID" value="EGK72913.1"/>
    <property type="molecule type" value="Genomic_DNA"/>
</dbReference>
<comment type="caution">
    <text evidence="1">The sequence shown here is derived from an EMBL/GenBank/DDBJ whole genome shotgun (WGS) entry which is preliminary data.</text>
</comment>
<gene>
    <name evidence="1" type="ORF">METUNv1_00747</name>
</gene>
<organism evidence="1 2">
    <name type="scientific">Methyloversatilis universalis (strain ATCC BAA-1314 / DSM 25237 / JCM 13912 / CCUG 52030 / FAM5)</name>
    <dbReference type="NCBI Taxonomy" id="1000565"/>
    <lineage>
        <taxon>Bacteria</taxon>
        <taxon>Pseudomonadati</taxon>
        <taxon>Pseudomonadota</taxon>
        <taxon>Betaproteobacteria</taxon>
        <taxon>Nitrosomonadales</taxon>
        <taxon>Sterolibacteriaceae</taxon>
        <taxon>Methyloversatilis</taxon>
    </lineage>
</organism>
<sequence length="83" mass="9311">MKLGVPAHAVYLGFGVQKSGGDFFLGDCDLTQKSEHWLWCASVEDAHRFVGWREVLAVAERCVGAEVVLMFDYGEEVWVFSAR</sequence>
<dbReference type="AlphaFoldDB" id="F5R9C2"/>
<reference evidence="1 2" key="1">
    <citation type="journal article" date="2011" name="J. Bacteriol.">
        <title>Genome sequence of Methyloversatilis universalis FAM5T, a methylotrophic representative of the order Rhodocyclales.</title>
        <authorList>
            <person name="Kittichotirat W."/>
            <person name="Good N.M."/>
            <person name="Hall R."/>
            <person name="Bringel F."/>
            <person name="Lajus A."/>
            <person name="Medigue C."/>
            <person name="Smalley N.E."/>
            <person name="Beck D."/>
            <person name="Bumgarner R."/>
            <person name="Vuilleumier S."/>
            <person name="Kalyuzhnaya M.G."/>
        </authorList>
    </citation>
    <scope>NUCLEOTIDE SEQUENCE [LARGE SCALE GENOMIC DNA]</scope>
    <source>
        <strain evidence="2">ATCC BAA-1314 / JCM 13912 / FAM5</strain>
    </source>
</reference>
<accession>F5R9C2</accession>
<proteinExistence type="predicted"/>
<name>F5R9C2_METUF</name>
<dbReference type="Proteomes" id="UP000005019">
    <property type="component" value="Unassembled WGS sequence"/>
</dbReference>
<keyword evidence="2" id="KW-1185">Reference proteome</keyword>